<feature type="signal peptide" evidence="1">
    <location>
        <begin position="1"/>
        <end position="19"/>
    </location>
</feature>
<comment type="caution">
    <text evidence="2">The sequence shown here is derived from an EMBL/GenBank/DDBJ whole genome shotgun (WGS) entry which is preliminary data.</text>
</comment>
<evidence type="ECO:0000313" key="3">
    <source>
        <dbReference type="Proteomes" id="UP001520878"/>
    </source>
</evidence>
<dbReference type="EMBL" id="JAJEWP010000002">
    <property type="protein sequence ID" value="MCC2616381.1"/>
    <property type="molecule type" value="Genomic_DNA"/>
</dbReference>
<reference evidence="2 3" key="1">
    <citation type="submission" date="2021-10" db="EMBL/GenBank/DDBJ databases">
        <title>Draft genome of Aestuariibacter halophilus JC2043.</title>
        <authorList>
            <person name="Emsley S.A."/>
            <person name="Pfannmuller K.M."/>
            <person name="Ushijima B."/>
            <person name="Saw J.H."/>
            <person name="Videau P."/>
        </authorList>
    </citation>
    <scope>NUCLEOTIDE SEQUENCE [LARGE SCALE GENOMIC DNA]</scope>
    <source>
        <strain evidence="2 3">JC2043</strain>
    </source>
</reference>
<dbReference type="NCBIfam" id="TIGR02595">
    <property type="entry name" value="PEP_CTERM"/>
    <property type="match status" value="1"/>
</dbReference>
<organism evidence="2 3">
    <name type="scientific">Fluctibacter halophilus</name>
    <dbReference type="NCBI Taxonomy" id="226011"/>
    <lineage>
        <taxon>Bacteria</taxon>
        <taxon>Pseudomonadati</taxon>
        <taxon>Pseudomonadota</taxon>
        <taxon>Gammaproteobacteria</taxon>
        <taxon>Alteromonadales</taxon>
        <taxon>Alteromonadaceae</taxon>
        <taxon>Fluctibacter</taxon>
    </lineage>
</organism>
<accession>A0ABS8GAX6</accession>
<protein>
    <submittedName>
        <fullName evidence="2">PEP-CTERM sorting domain-containing protein</fullName>
    </submittedName>
</protein>
<feature type="chain" id="PRO_5045168741" evidence="1">
    <location>
        <begin position="20"/>
        <end position="205"/>
    </location>
</feature>
<sequence length="205" mass="22104">MKKLFIAAALIFATASASAALYTYDLVYDGTGFTFDGGISWDGQAFNVGDSLDITLSADTGDHWQFLQTFSDKWYANVYDTTGCTQTGSWTWSMTNDGANVLSSGGSSTQGCVHFGPWGDGGIDGVAGLIFDQYQFNYTFSSGNNTVLSTAFIGNDSLWGWSFDNGVEFQYVDANQRVDVPEPAPIALFALSIGLMGLMRKRSAK</sequence>
<dbReference type="InterPro" id="IPR013424">
    <property type="entry name" value="Ice-binding_C"/>
</dbReference>
<dbReference type="Proteomes" id="UP001520878">
    <property type="component" value="Unassembled WGS sequence"/>
</dbReference>
<proteinExistence type="predicted"/>
<evidence type="ECO:0000313" key="2">
    <source>
        <dbReference type="EMBL" id="MCC2616381.1"/>
    </source>
</evidence>
<keyword evidence="3" id="KW-1185">Reference proteome</keyword>
<evidence type="ECO:0000256" key="1">
    <source>
        <dbReference type="SAM" id="SignalP"/>
    </source>
</evidence>
<gene>
    <name evidence="2" type="ORF">LJ739_09030</name>
</gene>
<keyword evidence="1" id="KW-0732">Signal</keyword>
<name>A0ABS8GAX6_9ALTE</name>
<dbReference type="RefSeq" id="WP_229159589.1">
    <property type="nucleotide sequence ID" value="NZ_JAJEWP010000002.1"/>
</dbReference>